<proteinExistence type="inferred from homology"/>
<dbReference type="OrthoDB" id="9797506at2"/>
<dbReference type="InterPro" id="IPR036610">
    <property type="entry name" value="PEBP-like_sf"/>
</dbReference>
<dbReference type="CDD" id="cd00865">
    <property type="entry name" value="PEBP_bact_arch"/>
    <property type="match status" value="1"/>
</dbReference>
<evidence type="ECO:0000313" key="3">
    <source>
        <dbReference type="Proteomes" id="UP000253741"/>
    </source>
</evidence>
<name>A0A370B6G9_9ACTN</name>
<evidence type="ECO:0000313" key="2">
    <source>
        <dbReference type="EMBL" id="RDG35346.1"/>
    </source>
</evidence>
<organism evidence="2 3">
    <name type="scientific">Streptomyces corynorhini</name>
    <dbReference type="NCBI Taxonomy" id="2282652"/>
    <lineage>
        <taxon>Bacteria</taxon>
        <taxon>Bacillati</taxon>
        <taxon>Actinomycetota</taxon>
        <taxon>Actinomycetes</taxon>
        <taxon>Kitasatosporales</taxon>
        <taxon>Streptomycetaceae</taxon>
        <taxon>Streptomyces</taxon>
    </lineage>
</organism>
<comment type="caution">
    <text evidence="2">The sequence shown here is derived from an EMBL/GenBank/DDBJ whole genome shotgun (WGS) entry which is preliminary data.</text>
</comment>
<dbReference type="SUPFAM" id="SSF49777">
    <property type="entry name" value="PEBP-like"/>
    <property type="match status" value="1"/>
</dbReference>
<keyword evidence="3" id="KW-1185">Reference proteome</keyword>
<gene>
    <name evidence="2" type="ORF">DVH02_25735</name>
</gene>
<reference evidence="2 3" key="1">
    <citation type="submission" date="2018-07" db="EMBL/GenBank/DDBJ databases">
        <title>Streptomyces species from bats.</title>
        <authorList>
            <person name="Dunlap C."/>
        </authorList>
    </citation>
    <scope>NUCLEOTIDE SEQUENCE [LARGE SCALE GENOMIC DNA]</scope>
    <source>
        <strain evidence="2 3">AC230</strain>
    </source>
</reference>
<dbReference type="RefSeq" id="WP_114626241.1">
    <property type="nucleotide sequence ID" value="NZ_QQNA01000229.1"/>
</dbReference>
<dbReference type="AlphaFoldDB" id="A0A370B6G9"/>
<sequence>MTLLGRLLKNRRAGEAHTAWQRADLRGPELLTLTSRDFADGGALPLEHGAKFIGGEDLSPHLAWTPPPPGTAQLLLVVEDIDVPLGKPAVHCLALVDPASGHLDRGALGARRPAAGVRLLRSTVGRGYHGPAPIKGHGPHHYVFQLFALATRVGGAPGTAPGDRTRPRAFLAALTASDPGTAPALVLARARMTGTFER</sequence>
<protein>
    <submittedName>
        <fullName evidence="2">YbhB/YbcL family Raf kinase inhibitor-like protein</fullName>
    </submittedName>
</protein>
<comment type="similarity">
    <text evidence="1">Belongs to the UPF0098 family.</text>
</comment>
<dbReference type="InterPro" id="IPR005247">
    <property type="entry name" value="YbhB_YbcL/LppC-like"/>
</dbReference>
<dbReference type="EMBL" id="QQNA01000229">
    <property type="protein sequence ID" value="RDG35346.1"/>
    <property type="molecule type" value="Genomic_DNA"/>
</dbReference>
<dbReference type="Pfam" id="PF01161">
    <property type="entry name" value="PBP"/>
    <property type="match status" value="1"/>
</dbReference>
<evidence type="ECO:0000256" key="1">
    <source>
        <dbReference type="ARBA" id="ARBA00007120"/>
    </source>
</evidence>
<accession>A0A370B6G9</accession>
<dbReference type="InterPro" id="IPR008914">
    <property type="entry name" value="PEBP"/>
</dbReference>
<dbReference type="Gene3D" id="3.90.280.10">
    <property type="entry name" value="PEBP-like"/>
    <property type="match status" value="1"/>
</dbReference>
<dbReference type="Proteomes" id="UP000253741">
    <property type="component" value="Unassembled WGS sequence"/>
</dbReference>